<evidence type="ECO:0000313" key="2">
    <source>
        <dbReference type="Proteomes" id="UP001159427"/>
    </source>
</evidence>
<reference evidence="1 2" key="1">
    <citation type="submission" date="2022-05" db="EMBL/GenBank/DDBJ databases">
        <authorList>
            <consortium name="Genoscope - CEA"/>
            <person name="William W."/>
        </authorList>
    </citation>
    <scope>NUCLEOTIDE SEQUENCE [LARGE SCALE GENOMIC DNA]</scope>
</reference>
<evidence type="ECO:0008006" key="3">
    <source>
        <dbReference type="Google" id="ProtNLM"/>
    </source>
</evidence>
<protein>
    <recommendedName>
        <fullName evidence="3">Maturase K</fullName>
    </recommendedName>
</protein>
<comment type="caution">
    <text evidence="1">The sequence shown here is derived from an EMBL/GenBank/DDBJ whole genome shotgun (WGS) entry which is preliminary data.</text>
</comment>
<feature type="non-terminal residue" evidence="1">
    <location>
        <position position="223"/>
    </location>
</feature>
<organism evidence="1 2">
    <name type="scientific">Porites evermanni</name>
    <dbReference type="NCBI Taxonomy" id="104178"/>
    <lineage>
        <taxon>Eukaryota</taxon>
        <taxon>Metazoa</taxon>
        <taxon>Cnidaria</taxon>
        <taxon>Anthozoa</taxon>
        <taxon>Hexacorallia</taxon>
        <taxon>Scleractinia</taxon>
        <taxon>Fungiina</taxon>
        <taxon>Poritidae</taxon>
        <taxon>Porites</taxon>
    </lineage>
</organism>
<gene>
    <name evidence="1" type="ORF">PEVE_00039051</name>
</gene>
<dbReference type="Proteomes" id="UP001159427">
    <property type="component" value="Unassembled WGS sequence"/>
</dbReference>
<name>A0ABN8LMT8_9CNID</name>
<proteinExistence type="predicted"/>
<keyword evidence="2" id="KW-1185">Reference proteome</keyword>
<dbReference type="EMBL" id="CALNXI010000068">
    <property type="protein sequence ID" value="CAH3017668.1"/>
    <property type="molecule type" value="Genomic_DNA"/>
</dbReference>
<evidence type="ECO:0000313" key="1">
    <source>
        <dbReference type="EMBL" id="CAH3017668.1"/>
    </source>
</evidence>
<accession>A0ABN8LMT8</accession>
<sequence length="223" mass="26469">MQNKSFRSSFVSDLVLPANIWESFPVTRLYRKIVELLKRLSEDGLSKRFWRDFIRCSYYADEFKRYILSFVLHTTTYFKHISKNKNLENLSKVQRKWFQKQLHILMKSRHTEVFRTFSCLKSLSSRLKSVFHFDARPVTSIVREYEMFPPVNVYLNLNCGNLAFIFEEYQYILSQLPVPDGGKELFSLGSTILELLLKRSLGFFRKYDYLKTLQVGIKPGTQV</sequence>